<evidence type="ECO:0000313" key="1">
    <source>
        <dbReference type="EnsemblPlants" id="AVESA.00010b.r2.4AG0617000.1.CDS"/>
    </source>
</evidence>
<keyword evidence="2" id="KW-1185">Reference proteome</keyword>
<reference evidence="1" key="1">
    <citation type="submission" date="2021-05" db="EMBL/GenBank/DDBJ databases">
        <authorList>
            <person name="Scholz U."/>
            <person name="Mascher M."/>
            <person name="Fiebig A."/>
        </authorList>
    </citation>
    <scope>NUCLEOTIDE SEQUENCE [LARGE SCALE GENOMIC DNA]</scope>
</reference>
<accession>A0ACD5WGY6</accession>
<proteinExistence type="predicted"/>
<name>A0ACD5WGY6_AVESA</name>
<sequence length="324" mass="36290">MKFGKDFRNHLEGTLPDWKDKYLAYKALKKLIKTLPPDADQPPLLPPPPPPPAGDGAPGAGLGYGDVDLGNWFARILDMELHKLNDFYIDREEWYVIRLQVLKERIERVKAKKNDAFTSKIEFTEEMLEIRRDFVLIHGEMILLQTYSSLNFAGLVKILKKYDKRTGGVLSLPFSQRARHEPFFTTASLTRLVRDCEANLELLFPVEEEVLEAGLQPHNNVGSHDPTSSCDTETSKVYRSTLAAMKAIEGLKKASSTYNALSLSRFFHGEDGEACSGAITSESSLSLTDSQVEDADKDGNKEVQSKDQSVAQTDHRDEADRRGG</sequence>
<reference evidence="1" key="2">
    <citation type="submission" date="2025-09" db="UniProtKB">
        <authorList>
            <consortium name="EnsemblPlants"/>
        </authorList>
    </citation>
    <scope>IDENTIFICATION</scope>
</reference>
<protein>
    <submittedName>
        <fullName evidence="1">Uncharacterized protein</fullName>
    </submittedName>
</protein>
<dbReference type="EnsemblPlants" id="AVESA.00010b.r2.4AG0617000.1">
    <property type="protein sequence ID" value="AVESA.00010b.r2.4AG0617000.1.CDS"/>
    <property type="gene ID" value="AVESA.00010b.r2.4AG0617000"/>
</dbReference>
<dbReference type="Proteomes" id="UP001732700">
    <property type="component" value="Chromosome 4A"/>
</dbReference>
<evidence type="ECO:0000313" key="2">
    <source>
        <dbReference type="Proteomes" id="UP001732700"/>
    </source>
</evidence>
<organism evidence="1 2">
    <name type="scientific">Avena sativa</name>
    <name type="common">Oat</name>
    <dbReference type="NCBI Taxonomy" id="4498"/>
    <lineage>
        <taxon>Eukaryota</taxon>
        <taxon>Viridiplantae</taxon>
        <taxon>Streptophyta</taxon>
        <taxon>Embryophyta</taxon>
        <taxon>Tracheophyta</taxon>
        <taxon>Spermatophyta</taxon>
        <taxon>Magnoliopsida</taxon>
        <taxon>Liliopsida</taxon>
        <taxon>Poales</taxon>
        <taxon>Poaceae</taxon>
        <taxon>BOP clade</taxon>
        <taxon>Pooideae</taxon>
        <taxon>Poodae</taxon>
        <taxon>Poeae</taxon>
        <taxon>Poeae Chloroplast Group 1 (Aveneae type)</taxon>
        <taxon>Aveninae</taxon>
        <taxon>Avena</taxon>
    </lineage>
</organism>